<accession>A0A9Q2CZN3</accession>
<dbReference type="AlphaFoldDB" id="A0A9Q2CZN3"/>
<organism evidence="2 3">
    <name type="scientific">Nosocomiicoccus ampullae</name>
    <dbReference type="NCBI Taxonomy" id="489910"/>
    <lineage>
        <taxon>Bacteria</taxon>
        <taxon>Bacillati</taxon>
        <taxon>Bacillota</taxon>
        <taxon>Bacilli</taxon>
        <taxon>Bacillales</taxon>
        <taxon>Staphylococcaceae</taxon>
        <taxon>Nosocomiicoccus</taxon>
    </lineage>
</organism>
<dbReference type="EMBL" id="JACHHF010000005">
    <property type="protein sequence ID" value="MBB5176095.1"/>
    <property type="molecule type" value="Genomic_DNA"/>
</dbReference>
<evidence type="ECO:0000256" key="1">
    <source>
        <dbReference type="SAM" id="SignalP"/>
    </source>
</evidence>
<gene>
    <name evidence="2" type="ORF">HNQ45_000982</name>
</gene>
<feature type="chain" id="PRO_5040436271" description="DUF3298 domain-containing protein" evidence="1">
    <location>
        <begin position="19"/>
        <end position="253"/>
    </location>
</feature>
<evidence type="ECO:0000313" key="2">
    <source>
        <dbReference type="EMBL" id="MBB5176095.1"/>
    </source>
</evidence>
<reference evidence="2 3" key="1">
    <citation type="submission" date="2020-08" db="EMBL/GenBank/DDBJ databases">
        <title>Genomic Encyclopedia of Type Strains, Phase IV (KMG-IV): sequencing the most valuable type-strain genomes for metagenomic binning, comparative biology and taxonomic classification.</title>
        <authorList>
            <person name="Goeker M."/>
        </authorList>
    </citation>
    <scope>NUCLEOTIDE SEQUENCE [LARGE SCALE GENOMIC DNA]</scope>
    <source>
        <strain evidence="2 3">DSM 19163</strain>
    </source>
</reference>
<feature type="signal peptide" evidence="1">
    <location>
        <begin position="1"/>
        <end position="18"/>
    </location>
</feature>
<evidence type="ECO:0000313" key="3">
    <source>
        <dbReference type="Proteomes" id="UP000579136"/>
    </source>
</evidence>
<name>A0A9Q2CZN3_9STAP</name>
<dbReference type="Proteomes" id="UP000579136">
    <property type="component" value="Unassembled WGS sequence"/>
</dbReference>
<keyword evidence="1" id="KW-0732">Signal</keyword>
<dbReference type="PROSITE" id="PS51257">
    <property type="entry name" value="PROKAR_LIPOPROTEIN"/>
    <property type="match status" value="1"/>
</dbReference>
<dbReference type="InterPro" id="IPR037126">
    <property type="entry name" value="PdaC/RsiV-like_sf"/>
</dbReference>
<evidence type="ECO:0008006" key="4">
    <source>
        <dbReference type="Google" id="ProtNLM"/>
    </source>
</evidence>
<proteinExistence type="predicted"/>
<keyword evidence="3" id="KW-1185">Reference proteome</keyword>
<dbReference type="Gene3D" id="3.90.640.20">
    <property type="entry name" value="Heat-shock cognate protein, ATPase"/>
    <property type="match status" value="1"/>
</dbReference>
<dbReference type="RefSeq" id="WP_219490136.1">
    <property type="nucleotide sequence ID" value="NZ_CBCRYX010000004.1"/>
</dbReference>
<protein>
    <recommendedName>
        <fullName evidence="4">DUF3298 domain-containing protein</fullName>
    </recommendedName>
</protein>
<comment type="caution">
    <text evidence="2">The sequence shown here is derived from an EMBL/GenBank/DDBJ whole genome shotgun (WGS) entry which is preliminary data.</text>
</comment>
<sequence>MKRLSLFMLMILMTIVLAACSTENDPVELENGFVYKEKSKFKEFDNYNFVAKDYDVELNYPHFGEKRIDEKIEMNRDREYEDFVNLVEADETNDEASLRIVFNPHDVRGEIFMFNITKVVKLTTDTDYSHHGILAVNTSSGEAVLRDNLFDTEPTTREALFYRLDQSIKDTPSIAPYYDEKKLEERIMDISKTFNNVDFKGDTVQFHFEQDEIGSSAMGTPTVELAFIDVVEFLEPGIKAVVEGESMPTKEEK</sequence>